<evidence type="ECO:0000256" key="2">
    <source>
        <dbReference type="ARBA" id="ARBA00023315"/>
    </source>
</evidence>
<dbReference type="PANTHER" id="PTHR43877">
    <property type="entry name" value="AMINOALKYLPHOSPHONATE N-ACETYLTRANSFERASE-RELATED-RELATED"/>
    <property type="match status" value="1"/>
</dbReference>
<dbReference type="PROSITE" id="PS51186">
    <property type="entry name" value="GNAT"/>
    <property type="match status" value="1"/>
</dbReference>
<dbReference type="AlphaFoldDB" id="A0A970BBC4"/>
<keyword evidence="5" id="KW-1185">Reference proteome</keyword>
<evidence type="ECO:0000313" key="5">
    <source>
        <dbReference type="Proteomes" id="UP000653472"/>
    </source>
</evidence>
<comment type="caution">
    <text evidence="4">The sequence shown here is derived from an EMBL/GenBank/DDBJ whole genome shotgun (WGS) entry which is preliminary data.</text>
</comment>
<dbReference type="Gene3D" id="3.40.630.30">
    <property type="match status" value="1"/>
</dbReference>
<feature type="domain" description="N-acetyltransferase" evidence="3">
    <location>
        <begin position="1"/>
        <end position="157"/>
    </location>
</feature>
<dbReference type="InterPro" id="IPR000182">
    <property type="entry name" value="GNAT_dom"/>
</dbReference>
<proteinExistence type="predicted"/>
<dbReference type="EMBL" id="JAAVXB010000013">
    <property type="protein sequence ID" value="NKF24261.1"/>
    <property type="molecule type" value="Genomic_DNA"/>
</dbReference>
<sequence>MAQISAATFALACPPSTPQADLDAYIAEELTAARFEAHLACSTKRVFVAEADDAVVGYLMLSEERAPAEVSAMRPLGLQRLYVLQPYHGSGLAQALMARALQDAVDQGCDVLWLSVSVQNDRGLAFYRKHGFEVVGEQRFQVGADIHRDSVMCRRVEASADTPTDALATAR</sequence>
<keyword evidence="2" id="KW-0012">Acyltransferase</keyword>
<dbReference type="SUPFAM" id="SSF55729">
    <property type="entry name" value="Acyl-CoA N-acyltransferases (Nat)"/>
    <property type="match status" value="1"/>
</dbReference>
<protein>
    <submittedName>
        <fullName evidence="4">GNAT family N-acetyltransferase</fullName>
    </submittedName>
</protein>
<evidence type="ECO:0000259" key="3">
    <source>
        <dbReference type="PROSITE" id="PS51186"/>
    </source>
</evidence>
<dbReference type="InterPro" id="IPR016181">
    <property type="entry name" value="Acyl_CoA_acyltransferase"/>
</dbReference>
<gene>
    <name evidence="4" type="ORF">G7Y82_18265</name>
</gene>
<evidence type="ECO:0000256" key="1">
    <source>
        <dbReference type="ARBA" id="ARBA00022679"/>
    </source>
</evidence>
<keyword evidence="1" id="KW-0808">Transferase</keyword>
<organism evidence="4 5">
    <name type="scientific">Solimonas marina</name>
    <dbReference type="NCBI Taxonomy" id="2714601"/>
    <lineage>
        <taxon>Bacteria</taxon>
        <taxon>Pseudomonadati</taxon>
        <taxon>Pseudomonadota</taxon>
        <taxon>Gammaproteobacteria</taxon>
        <taxon>Nevskiales</taxon>
        <taxon>Nevskiaceae</taxon>
        <taxon>Solimonas</taxon>
    </lineage>
</organism>
<dbReference type="InterPro" id="IPR050832">
    <property type="entry name" value="Bact_Acetyltransf"/>
</dbReference>
<evidence type="ECO:0000313" key="4">
    <source>
        <dbReference type="EMBL" id="NKF24261.1"/>
    </source>
</evidence>
<accession>A0A970BBC4</accession>
<name>A0A970BBC4_9GAMM</name>
<reference evidence="4" key="1">
    <citation type="submission" date="2020-03" db="EMBL/GenBank/DDBJ databases">
        <title>Solimonas marina sp. nov., isolated from deep seawater of the Pacific Ocean.</title>
        <authorList>
            <person name="Liu X."/>
            <person name="Lai Q."/>
            <person name="Sun F."/>
            <person name="Gai Y."/>
            <person name="Li G."/>
            <person name="Shao Z."/>
        </authorList>
    </citation>
    <scope>NUCLEOTIDE SEQUENCE</scope>
    <source>
        <strain evidence="4">C16B3</strain>
    </source>
</reference>
<dbReference type="Proteomes" id="UP000653472">
    <property type="component" value="Unassembled WGS sequence"/>
</dbReference>
<dbReference type="Pfam" id="PF00583">
    <property type="entry name" value="Acetyltransf_1"/>
    <property type="match status" value="1"/>
</dbReference>
<dbReference type="GO" id="GO:0016747">
    <property type="term" value="F:acyltransferase activity, transferring groups other than amino-acyl groups"/>
    <property type="evidence" value="ECO:0007669"/>
    <property type="project" value="InterPro"/>
</dbReference>
<dbReference type="CDD" id="cd04301">
    <property type="entry name" value="NAT_SF"/>
    <property type="match status" value="1"/>
</dbReference>